<keyword evidence="4" id="KW-1185">Reference proteome</keyword>
<dbReference type="AlphaFoldDB" id="A0A2K9IYY2"/>
<evidence type="ECO:0000313" key="1">
    <source>
        <dbReference type="EMBL" id="AUJ24664.1"/>
    </source>
</evidence>
<dbReference type="STRING" id="302167.GCA_900166595_00156"/>
<evidence type="ECO:0000313" key="3">
    <source>
        <dbReference type="Proteomes" id="UP000234237"/>
    </source>
</evidence>
<gene>
    <name evidence="1" type="ORF">A21D_01583</name>
    <name evidence="2" type="ORF">V2W34_03745</name>
</gene>
<protein>
    <submittedName>
        <fullName evidence="2">Class II lanthipeptide, LchA2/BrtA2 family</fullName>
    </submittedName>
</protein>
<sequence>MENKVTAYKKISVNDLKEISGGSSEPQGTPATIIPVSLAICPTTKCASVVKPCND</sequence>
<organism evidence="1 3">
    <name type="scientific">Virgibacillus dokdonensis</name>
    <dbReference type="NCBI Taxonomy" id="302167"/>
    <lineage>
        <taxon>Bacteria</taxon>
        <taxon>Bacillati</taxon>
        <taxon>Bacillota</taxon>
        <taxon>Bacilli</taxon>
        <taxon>Bacillales</taxon>
        <taxon>Bacillaceae</taxon>
        <taxon>Virgibacillus</taxon>
    </lineage>
</organism>
<dbReference type="Proteomes" id="UP001356080">
    <property type="component" value="Unassembled WGS sequence"/>
</dbReference>
<name>A0A2K9IYY2_9BACI</name>
<dbReference type="EMBL" id="CP018622">
    <property type="protein sequence ID" value="AUJ24664.1"/>
    <property type="molecule type" value="Genomic_DNA"/>
</dbReference>
<dbReference type="RefSeq" id="WP_164085413.1">
    <property type="nucleotide sequence ID" value="NZ_CP018622.1"/>
</dbReference>
<dbReference type="Proteomes" id="UP000234237">
    <property type="component" value="Chromosome"/>
</dbReference>
<dbReference type="KEGG" id="vpn:A21D_01583"/>
<reference evidence="2 4" key="3">
    <citation type="submission" date="2024-01" db="EMBL/GenBank/DDBJ databases">
        <title>Survival strategy associated with biotechnological potential of Virgibacillus dokdonensis T4.6 isolated from salt-fermented shrimp paste.</title>
        <authorList>
            <person name="Doan T.V."/>
            <person name="Quach N.T."/>
            <person name="Phi Q.-T."/>
        </authorList>
    </citation>
    <scope>NUCLEOTIDE SEQUENCE [LARGE SCALE GENOMIC DNA]</scope>
    <source>
        <strain evidence="2 4">T4.6</strain>
    </source>
</reference>
<reference evidence="1" key="1">
    <citation type="submission" date="2016-11" db="EMBL/GenBank/DDBJ databases">
        <title>Complete genome sequence of Virgibacillus dokdonensis 21D, a halophilic bacterium isolated from the deep hypersaline anoxic basin Discovery in the Mediterranean Sea.</title>
        <authorList>
            <person name="Zeaiter Z."/>
            <person name="Booth J.M."/>
            <person name="Prosdocimi E.M."/>
            <person name="Mapelli F."/>
            <person name="Fusi M."/>
            <person name="Daffonchio D."/>
            <person name="Borin S."/>
            <person name="Crotti E."/>
        </authorList>
    </citation>
    <scope>NUCLEOTIDE SEQUENCE</scope>
    <source>
        <strain evidence="1">21D</strain>
    </source>
</reference>
<evidence type="ECO:0000313" key="2">
    <source>
        <dbReference type="EMBL" id="MEF2291126.1"/>
    </source>
</evidence>
<evidence type="ECO:0000313" key="4">
    <source>
        <dbReference type="Proteomes" id="UP001356080"/>
    </source>
</evidence>
<accession>A0A2K9IYY2</accession>
<proteinExistence type="predicted"/>
<reference evidence="3" key="2">
    <citation type="submission" date="2016-11" db="EMBL/GenBank/DDBJ databases">
        <title>Complete genome sequence of Virgibacillus pantothenticus 21D, a halophilic bacterium isolated from the deep hypersaline anoxic basin Discovery in the Mediterranean Sea.</title>
        <authorList>
            <person name="Zeaiter Z."/>
            <person name="Booth J.M."/>
            <person name="Prosdocimi E.M."/>
            <person name="Mapelli F."/>
            <person name="Fusi M."/>
            <person name="Daffonchio D."/>
            <person name="Borin S."/>
            <person name="Crotti E."/>
        </authorList>
    </citation>
    <scope>NUCLEOTIDE SEQUENCE [LARGE SCALE GENOMIC DNA]</scope>
    <source>
        <strain evidence="3">21D</strain>
    </source>
</reference>
<dbReference type="EMBL" id="JAZHPM010000005">
    <property type="protein sequence ID" value="MEF2291126.1"/>
    <property type="molecule type" value="Genomic_DNA"/>
</dbReference>
<dbReference type="NCBIfam" id="NF038161">
    <property type="entry name" value="lant_II_LchA2"/>
    <property type="match status" value="1"/>
</dbReference>